<dbReference type="HOGENOM" id="CLU_689032_0_0_1"/>
<dbReference type="VEuPathDB" id="MicrosporidiaDB:DI09_114p50"/>
<dbReference type="Gene3D" id="1.10.30.10">
    <property type="entry name" value="High mobility group box domain"/>
    <property type="match status" value="1"/>
</dbReference>
<gene>
    <name evidence="4" type="ORF">DI09_114p50</name>
</gene>
<evidence type="ECO:0000313" key="4">
    <source>
        <dbReference type="EMBL" id="KGG53053.1"/>
    </source>
</evidence>
<dbReference type="InterPro" id="IPR036910">
    <property type="entry name" value="HMG_box_dom_sf"/>
</dbReference>
<keyword evidence="2" id="KW-0539">Nucleus</keyword>
<dbReference type="InterPro" id="IPR009071">
    <property type="entry name" value="HMG_box_dom"/>
</dbReference>
<protein>
    <submittedName>
        <fullName evidence="4">HMGbox protein</fullName>
    </submittedName>
</protein>
<dbReference type="OrthoDB" id="1919336at2759"/>
<dbReference type="GO" id="GO:0008270">
    <property type="term" value="F:zinc ion binding"/>
    <property type="evidence" value="ECO:0007669"/>
    <property type="project" value="InterPro"/>
</dbReference>
<dbReference type="GO" id="GO:0003677">
    <property type="term" value="F:DNA binding"/>
    <property type="evidence" value="ECO:0007669"/>
    <property type="project" value="UniProtKB-UniRule"/>
</dbReference>
<dbReference type="SUPFAM" id="SSF57716">
    <property type="entry name" value="Glucocorticoid receptor-like (DNA-binding domain)"/>
    <property type="match status" value="1"/>
</dbReference>
<name>A0A098VVA0_9MICR</name>
<evidence type="ECO:0000256" key="1">
    <source>
        <dbReference type="ARBA" id="ARBA00023125"/>
    </source>
</evidence>
<dbReference type="EMBL" id="JMKJ01000016">
    <property type="protein sequence ID" value="KGG53053.1"/>
    <property type="molecule type" value="Genomic_DNA"/>
</dbReference>
<keyword evidence="5" id="KW-1185">Reference proteome</keyword>
<accession>A0A098VVA0</accession>
<dbReference type="InterPro" id="IPR013088">
    <property type="entry name" value="Znf_NHR/GATA"/>
</dbReference>
<feature type="DNA-binding region" description="HMG box" evidence="2">
    <location>
        <begin position="197"/>
        <end position="265"/>
    </location>
</feature>
<dbReference type="PANTHER" id="PTHR48112">
    <property type="entry name" value="HIGH MOBILITY GROUP PROTEIN DSP1"/>
    <property type="match status" value="1"/>
</dbReference>
<organism evidence="4 5">
    <name type="scientific">Mitosporidium daphniae</name>
    <dbReference type="NCBI Taxonomy" id="1485682"/>
    <lineage>
        <taxon>Eukaryota</taxon>
        <taxon>Fungi</taxon>
        <taxon>Fungi incertae sedis</taxon>
        <taxon>Microsporidia</taxon>
        <taxon>Mitosporidium</taxon>
    </lineage>
</organism>
<feature type="domain" description="HMG box" evidence="3">
    <location>
        <begin position="197"/>
        <end position="265"/>
    </location>
</feature>
<dbReference type="AlphaFoldDB" id="A0A098VVA0"/>
<evidence type="ECO:0000259" key="3">
    <source>
        <dbReference type="PROSITE" id="PS50118"/>
    </source>
</evidence>
<evidence type="ECO:0000256" key="2">
    <source>
        <dbReference type="PROSITE-ProRule" id="PRU00267"/>
    </source>
</evidence>
<dbReference type="GO" id="GO:0006355">
    <property type="term" value="P:regulation of DNA-templated transcription"/>
    <property type="evidence" value="ECO:0007669"/>
    <property type="project" value="InterPro"/>
</dbReference>
<dbReference type="Pfam" id="PF00505">
    <property type="entry name" value="HMG_box"/>
    <property type="match status" value="1"/>
</dbReference>
<dbReference type="Proteomes" id="UP000029725">
    <property type="component" value="Unassembled WGS sequence"/>
</dbReference>
<dbReference type="SUPFAM" id="SSF47095">
    <property type="entry name" value="HMG-box"/>
    <property type="match status" value="1"/>
</dbReference>
<dbReference type="RefSeq" id="XP_013239489.1">
    <property type="nucleotide sequence ID" value="XM_013384035.1"/>
</dbReference>
<dbReference type="SMART" id="SM00398">
    <property type="entry name" value="HMG"/>
    <property type="match status" value="1"/>
</dbReference>
<dbReference type="InterPro" id="IPR050342">
    <property type="entry name" value="HMGB"/>
</dbReference>
<dbReference type="GO" id="GO:0005634">
    <property type="term" value="C:nucleus"/>
    <property type="evidence" value="ECO:0007669"/>
    <property type="project" value="UniProtKB-UniRule"/>
</dbReference>
<dbReference type="Gene3D" id="3.30.50.10">
    <property type="entry name" value="Erythroid Transcription Factor GATA-1, subunit A"/>
    <property type="match status" value="1"/>
</dbReference>
<dbReference type="GeneID" id="25258061"/>
<dbReference type="CDD" id="cd00084">
    <property type="entry name" value="HMG-box_SF"/>
    <property type="match status" value="1"/>
</dbReference>
<proteinExistence type="predicted"/>
<sequence length="400" mass="44511">MMSSISTSSTLACNTHKKGDHLFTLSPIPEALIETDDGAISPQISTKSHAHRTLTLDKKQCCSCGTFVTPVWRRHSYSSILNLDTSPLTFDPYSSSDEASIAHGSDNDSSSSILICSEYAAQKRYLCNACGIKYKKLNQASFISSSRSLQKRKSLDYSIDIKPKAEAFSVYDTNRENFLGSNVPIFPIKSPKPMPKVRRPSTSFIFFCREYRKSLTKQNPSCSFGQISKILGEMWSSLPDSHKQIYIAQGQQDEYRYAMEKQAMFSSLLGNLPLSVNDNIIGDGSFLHPSQGSTPLSASPAINDALLSMDRSQEMSNVNGKYCFYHYNPNSIPAQAHDLKVIPETLSAAQYEIPVQGPCYSQTPVFIDYAAANQLLFQFPYSYPQDIYPIADDQQKGFNS</sequence>
<reference evidence="4 5" key="1">
    <citation type="submission" date="2014-04" db="EMBL/GenBank/DDBJ databases">
        <title>A new species of microsporidia sheds light on the evolution of extreme parasitism.</title>
        <authorList>
            <person name="Haag K.L."/>
            <person name="James T.Y."/>
            <person name="Larsson R."/>
            <person name="Schaer T.M."/>
            <person name="Refardt D."/>
            <person name="Pombert J.-F."/>
            <person name="Ebert D."/>
        </authorList>
    </citation>
    <scope>NUCLEOTIDE SEQUENCE [LARGE SCALE GENOMIC DNA]</scope>
    <source>
        <strain evidence="4 5">UGP3</strain>
        <tissue evidence="4">Spores</tissue>
    </source>
</reference>
<evidence type="ECO:0000313" key="5">
    <source>
        <dbReference type="Proteomes" id="UP000029725"/>
    </source>
</evidence>
<keyword evidence="1 2" id="KW-0238">DNA-binding</keyword>
<dbReference type="PROSITE" id="PS50118">
    <property type="entry name" value="HMG_BOX_2"/>
    <property type="match status" value="1"/>
</dbReference>
<comment type="caution">
    <text evidence="4">The sequence shown here is derived from an EMBL/GenBank/DDBJ whole genome shotgun (WGS) entry which is preliminary data.</text>
</comment>